<sequence length="344" mass="38224">MPTTMKNRSQQPPDEVLSVPATMLMSGDGEKNITPVRLQARSKEVLDHWWWGPMVHDFAGMSHKNKIAIDYCHDSEQIIGYCDQFEQTDYGLELVGELTSLHDQDRAAEIVGKFEAGVPYEASITFRYDNAEAEIEYVPYGAEVEINGVTLEGPLTVFRKWNLIGVAICPHGYDSNTNVELSRDQYFESLKGDHAMPGTKAKTTPEVKTKETELENNEPTPKVKTPETKTELEKPADKTSAVDQVKTELKKFTERFGGSGAEMYVEGLSYADALDKHARQLEAELSKKDETIAELQGKLKAIDTGEAEPVSSGKEELSGEKKKGRGVSDQLSAGIRIQGRKYDS</sequence>
<reference evidence="3 4" key="1">
    <citation type="submission" date="2019-02" db="EMBL/GenBank/DDBJ databases">
        <title>Deep-cultivation of Planctomycetes and their phenomic and genomic characterization uncovers novel biology.</title>
        <authorList>
            <person name="Wiegand S."/>
            <person name="Jogler M."/>
            <person name="Boedeker C."/>
            <person name="Pinto D."/>
            <person name="Vollmers J."/>
            <person name="Rivas-Marin E."/>
            <person name="Kohn T."/>
            <person name="Peeters S.H."/>
            <person name="Heuer A."/>
            <person name="Rast P."/>
            <person name="Oberbeckmann S."/>
            <person name="Bunk B."/>
            <person name="Jeske O."/>
            <person name="Meyerdierks A."/>
            <person name="Storesund J.E."/>
            <person name="Kallscheuer N."/>
            <person name="Luecker S."/>
            <person name="Lage O.M."/>
            <person name="Pohl T."/>
            <person name="Merkel B.J."/>
            <person name="Hornburger P."/>
            <person name="Mueller R.-W."/>
            <person name="Bruemmer F."/>
            <person name="Labrenz M."/>
            <person name="Spormann A.M."/>
            <person name="Op Den Camp H."/>
            <person name="Overmann J."/>
            <person name="Amann R."/>
            <person name="Jetten M.S.M."/>
            <person name="Mascher T."/>
            <person name="Medema M.H."/>
            <person name="Devos D.P."/>
            <person name="Kaster A.-K."/>
            <person name="Ovreas L."/>
            <person name="Rohde M."/>
            <person name="Galperin M.Y."/>
            <person name="Jogler C."/>
        </authorList>
    </citation>
    <scope>NUCLEOTIDE SEQUENCE [LARGE SCALE GENOMIC DNA]</scope>
    <source>
        <strain evidence="3 4">Pan54</strain>
    </source>
</reference>
<proteinExistence type="predicted"/>
<dbReference type="AlphaFoldDB" id="A0A5C5XKW8"/>
<feature type="compositionally biased region" description="Basic and acidic residues" evidence="2">
    <location>
        <begin position="203"/>
        <end position="213"/>
    </location>
</feature>
<evidence type="ECO:0000313" key="4">
    <source>
        <dbReference type="Proteomes" id="UP000316095"/>
    </source>
</evidence>
<dbReference type="RefSeq" id="WP_146504966.1">
    <property type="nucleotide sequence ID" value="NZ_SJPG01000001.1"/>
</dbReference>
<feature type="region of interest" description="Disordered" evidence="2">
    <location>
        <begin position="298"/>
        <end position="344"/>
    </location>
</feature>
<accession>A0A5C5XKW8</accession>
<feature type="coiled-coil region" evidence="1">
    <location>
        <begin position="271"/>
        <end position="298"/>
    </location>
</feature>
<feature type="region of interest" description="Disordered" evidence="2">
    <location>
        <begin position="192"/>
        <end position="243"/>
    </location>
</feature>
<evidence type="ECO:0000256" key="2">
    <source>
        <dbReference type="SAM" id="MobiDB-lite"/>
    </source>
</evidence>
<keyword evidence="1" id="KW-0175">Coiled coil</keyword>
<dbReference type="OrthoDB" id="9806592at2"/>
<feature type="compositionally biased region" description="Basic and acidic residues" evidence="2">
    <location>
        <begin position="224"/>
        <end position="237"/>
    </location>
</feature>
<evidence type="ECO:0008006" key="5">
    <source>
        <dbReference type="Google" id="ProtNLM"/>
    </source>
</evidence>
<dbReference type="EMBL" id="SJPG01000001">
    <property type="protein sequence ID" value="TWT63189.1"/>
    <property type="molecule type" value="Genomic_DNA"/>
</dbReference>
<evidence type="ECO:0000313" key="3">
    <source>
        <dbReference type="EMBL" id="TWT63189.1"/>
    </source>
</evidence>
<protein>
    <recommendedName>
        <fullName evidence="5">Caudovirus prohead protease</fullName>
    </recommendedName>
</protein>
<comment type="caution">
    <text evidence="3">The sequence shown here is derived from an EMBL/GenBank/DDBJ whole genome shotgun (WGS) entry which is preliminary data.</text>
</comment>
<organism evidence="3 4">
    <name type="scientific">Rubinisphaera italica</name>
    <dbReference type="NCBI Taxonomy" id="2527969"/>
    <lineage>
        <taxon>Bacteria</taxon>
        <taxon>Pseudomonadati</taxon>
        <taxon>Planctomycetota</taxon>
        <taxon>Planctomycetia</taxon>
        <taxon>Planctomycetales</taxon>
        <taxon>Planctomycetaceae</taxon>
        <taxon>Rubinisphaera</taxon>
    </lineage>
</organism>
<gene>
    <name evidence="3" type="ORF">Pan54_39420</name>
</gene>
<dbReference type="Proteomes" id="UP000316095">
    <property type="component" value="Unassembled WGS sequence"/>
</dbReference>
<evidence type="ECO:0000256" key="1">
    <source>
        <dbReference type="SAM" id="Coils"/>
    </source>
</evidence>
<keyword evidence="4" id="KW-1185">Reference proteome</keyword>
<name>A0A5C5XKW8_9PLAN</name>